<gene>
    <name evidence="2" type="ORF">GCM10023329_21500</name>
</gene>
<feature type="region of interest" description="Disordered" evidence="1">
    <location>
        <begin position="1"/>
        <end position="60"/>
    </location>
</feature>
<proteinExistence type="predicted"/>
<keyword evidence="3" id="KW-1185">Reference proteome</keyword>
<feature type="region of interest" description="Disordered" evidence="1">
    <location>
        <begin position="90"/>
        <end position="110"/>
    </location>
</feature>
<evidence type="ECO:0000313" key="2">
    <source>
        <dbReference type="EMBL" id="GAA4773399.1"/>
    </source>
</evidence>
<protein>
    <submittedName>
        <fullName evidence="2">Uncharacterized protein</fullName>
    </submittedName>
</protein>
<reference evidence="3" key="1">
    <citation type="journal article" date="2019" name="Int. J. Syst. Evol. Microbiol.">
        <title>The Global Catalogue of Microorganisms (GCM) 10K type strain sequencing project: providing services to taxonomists for standard genome sequencing and annotation.</title>
        <authorList>
            <consortium name="The Broad Institute Genomics Platform"/>
            <consortium name="The Broad Institute Genome Sequencing Center for Infectious Disease"/>
            <person name="Wu L."/>
            <person name="Ma J."/>
        </authorList>
    </citation>
    <scope>NUCLEOTIDE SEQUENCE [LARGE SCALE GENOMIC DNA]</scope>
    <source>
        <strain evidence="3">JCM 18324</strain>
    </source>
</reference>
<dbReference type="EMBL" id="BAABJV010000004">
    <property type="protein sequence ID" value="GAA4773399.1"/>
    <property type="molecule type" value="Genomic_DNA"/>
</dbReference>
<evidence type="ECO:0000256" key="1">
    <source>
        <dbReference type="SAM" id="MobiDB-lite"/>
    </source>
</evidence>
<name>A0ABP9A3N6_9ACTN</name>
<organism evidence="2 3">
    <name type="scientific">Streptomyces sanyensis</name>
    <dbReference type="NCBI Taxonomy" id="568869"/>
    <lineage>
        <taxon>Bacteria</taxon>
        <taxon>Bacillati</taxon>
        <taxon>Actinomycetota</taxon>
        <taxon>Actinomycetes</taxon>
        <taxon>Kitasatosporales</taxon>
        <taxon>Streptomycetaceae</taxon>
        <taxon>Streptomyces</taxon>
    </lineage>
</organism>
<comment type="caution">
    <text evidence="2">The sequence shown here is derived from an EMBL/GenBank/DDBJ whole genome shotgun (WGS) entry which is preliminary data.</text>
</comment>
<sequence length="110" mass="11102">MVWRGVSGAPGTGTGTPVLSEGASTGSAASTLSNGTVTGTDPAATAGAPVAAEATQATTAASEPRVVNFITVFRPLGSYPDRVRPVACNNEHTPRTRADFPCPQQSADRC</sequence>
<evidence type="ECO:0000313" key="3">
    <source>
        <dbReference type="Proteomes" id="UP001501147"/>
    </source>
</evidence>
<dbReference type="Proteomes" id="UP001501147">
    <property type="component" value="Unassembled WGS sequence"/>
</dbReference>
<accession>A0ABP9A3N6</accession>
<feature type="compositionally biased region" description="Low complexity" evidence="1">
    <location>
        <begin position="20"/>
        <end position="60"/>
    </location>
</feature>